<gene>
    <name evidence="1" type="ORF">EDD60_102150</name>
</gene>
<evidence type="ECO:0000313" key="2">
    <source>
        <dbReference type="Proteomes" id="UP000295515"/>
    </source>
</evidence>
<comment type="caution">
    <text evidence="1">The sequence shown here is derived from an EMBL/GenBank/DDBJ whole genome shotgun (WGS) entry which is preliminary data.</text>
</comment>
<accession>A0A4R3ZAY7</accession>
<dbReference type="Proteomes" id="UP000295515">
    <property type="component" value="Unassembled WGS sequence"/>
</dbReference>
<dbReference type="AlphaFoldDB" id="A0A4R3ZAY7"/>
<proteinExistence type="predicted"/>
<dbReference type="RefSeq" id="WP_066446426.1">
    <property type="nucleotide sequence ID" value="NZ_JANKBF010000003.1"/>
</dbReference>
<organism evidence="1 2">
    <name type="scientific">Longibaculum muris</name>
    <dbReference type="NCBI Taxonomy" id="1796628"/>
    <lineage>
        <taxon>Bacteria</taxon>
        <taxon>Bacillati</taxon>
        <taxon>Bacillota</taxon>
        <taxon>Erysipelotrichia</taxon>
        <taxon>Erysipelotrichales</taxon>
        <taxon>Coprobacillaceae</taxon>
        <taxon>Longibaculum</taxon>
    </lineage>
</organism>
<dbReference type="EMBL" id="SMCQ01000002">
    <property type="protein sequence ID" value="TCW02185.1"/>
    <property type="molecule type" value="Genomic_DNA"/>
</dbReference>
<keyword evidence="2" id="KW-1185">Reference proteome</keyword>
<evidence type="ECO:0000313" key="1">
    <source>
        <dbReference type="EMBL" id="TCW02185.1"/>
    </source>
</evidence>
<name>A0A4R3ZAY7_9FIRM</name>
<protein>
    <submittedName>
        <fullName evidence="1">Uncharacterized protein</fullName>
    </submittedName>
</protein>
<reference evidence="1 2" key="1">
    <citation type="submission" date="2019-03" db="EMBL/GenBank/DDBJ databases">
        <title>Genomic Encyclopedia of Type Strains, Phase IV (KMG-IV): sequencing the most valuable type-strain genomes for metagenomic binning, comparative biology and taxonomic classification.</title>
        <authorList>
            <person name="Goeker M."/>
        </authorList>
    </citation>
    <scope>NUCLEOTIDE SEQUENCE [LARGE SCALE GENOMIC DNA]</scope>
    <source>
        <strain evidence="1 2">DSM 29487</strain>
    </source>
</reference>
<sequence>MYIYDFLTSLDLLKKERIPLMDEFPKNAIYYGKCSKEELQKRNPTIIGEGDKYILYTVEHIDKLYAKCIDEQLAYIHELNQFDLMIPRSMMIYTDVAILEAIRLYDELSKHTDNPNPFFDMDMNIKMPVISSIYLNNYVNNHPSLYYFQNNPIKKELVSAQFIYFVKKYCEYRLTVKDHKVYKVRNIENTLHNAMVQYQTVDHDAYHILEITGLENKEFDDFIQQIMHVYEQNQNNESMKSLKHNC</sequence>
<dbReference type="GeneID" id="98914389"/>